<dbReference type="GO" id="GO:0003677">
    <property type="term" value="F:DNA binding"/>
    <property type="evidence" value="ECO:0007669"/>
    <property type="project" value="UniProtKB-KW"/>
</dbReference>
<dbReference type="Proteomes" id="UP000241201">
    <property type="component" value="Unassembled WGS sequence"/>
</dbReference>
<comment type="similarity">
    <text evidence="1">Belongs to the DtxR/MntR family.</text>
</comment>
<keyword evidence="8" id="KW-1185">Reference proteome</keyword>
<evidence type="ECO:0000256" key="4">
    <source>
        <dbReference type="ARBA" id="ARBA00023163"/>
    </source>
</evidence>
<keyword evidence="4" id="KW-0804">Transcription</keyword>
<dbReference type="GO" id="GO:0046914">
    <property type="term" value="F:transition metal ion binding"/>
    <property type="evidence" value="ECO:0007669"/>
    <property type="project" value="InterPro"/>
</dbReference>
<evidence type="ECO:0000313" key="7">
    <source>
        <dbReference type="EMBL" id="PST39665.1"/>
    </source>
</evidence>
<dbReference type="InterPro" id="IPR001367">
    <property type="entry name" value="Fe_dep_repressor"/>
</dbReference>
<dbReference type="InterPro" id="IPR050536">
    <property type="entry name" value="DtxR_MntR_Metal-Reg"/>
</dbReference>
<dbReference type="RefSeq" id="WP_106988331.1">
    <property type="nucleotide sequence ID" value="NZ_DAWBWI010000373.1"/>
</dbReference>
<dbReference type="InterPro" id="IPR022689">
    <property type="entry name" value="Iron_dep_repressor"/>
</dbReference>
<dbReference type="PANTHER" id="PTHR33238">
    <property type="entry name" value="IRON (METAL) DEPENDENT REPRESSOR, DTXR FAMILY"/>
    <property type="match status" value="1"/>
</dbReference>
<comment type="caution">
    <text evidence="7">The sequence shown here is derived from an EMBL/GenBank/DDBJ whole genome shotgun (WGS) entry which is preliminary data.</text>
</comment>
<accession>A0A2T3FWL0</accession>
<organism evidence="7 8">
    <name type="scientific">Faecalibacillus faecis</name>
    <dbReference type="NCBI Taxonomy" id="1982628"/>
    <lineage>
        <taxon>Bacteria</taxon>
        <taxon>Bacillati</taxon>
        <taxon>Bacillota</taxon>
        <taxon>Erysipelotrichia</taxon>
        <taxon>Erysipelotrichales</taxon>
        <taxon>Coprobacillaceae</taxon>
        <taxon>Faecalibacillus</taxon>
    </lineage>
</organism>
<feature type="domain" description="HTH dtxR-type" evidence="5">
    <location>
        <begin position="3"/>
        <end position="64"/>
    </location>
</feature>
<dbReference type="Pfam" id="PF01325">
    <property type="entry name" value="Fe_dep_repress"/>
    <property type="match status" value="1"/>
</dbReference>
<dbReference type="GeneID" id="77471278"/>
<dbReference type="PROSITE" id="PS50944">
    <property type="entry name" value="HTH_DTXR"/>
    <property type="match status" value="1"/>
</dbReference>
<dbReference type="EMBL" id="PYLP01000012">
    <property type="protein sequence ID" value="PST39665.1"/>
    <property type="molecule type" value="Genomic_DNA"/>
</dbReference>
<dbReference type="PANTHER" id="PTHR33238:SF7">
    <property type="entry name" value="IRON-DEPENDENT TRANSCRIPTIONAL REGULATOR"/>
    <property type="match status" value="1"/>
</dbReference>
<evidence type="ECO:0000313" key="8">
    <source>
        <dbReference type="Proteomes" id="UP000241201"/>
    </source>
</evidence>
<keyword evidence="2" id="KW-0805">Transcription regulation</keyword>
<gene>
    <name evidence="7" type="ORF">C7U55_09260</name>
    <name evidence="6" type="ORF">LJD69_08145</name>
</gene>
<proteinExistence type="inferred from homology"/>
<evidence type="ECO:0000256" key="1">
    <source>
        <dbReference type="ARBA" id="ARBA00007871"/>
    </source>
</evidence>
<evidence type="ECO:0000256" key="2">
    <source>
        <dbReference type="ARBA" id="ARBA00023015"/>
    </source>
</evidence>
<reference evidence="8" key="1">
    <citation type="submission" date="2018-03" db="EMBL/GenBank/DDBJ databases">
        <title>Lachnoclostridium SNUG30370 gen.nov., sp.nov., isolated from human faeces.</title>
        <authorList>
            <person name="Seo B."/>
            <person name="Jeon K."/>
            <person name="Ko G."/>
        </authorList>
    </citation>
    <scope>NUCLEOTIDE SEQUENCE [LARGE SCALE GENOMIC DNA]</scope>
    <source>
        <strain evidence="8">SNUG30370</strain>
    </source>
</reference>
<dbReference type="Pfam" id="PF02742">
    <property type="entry name" value="Fe_dep_repr_C"/>
    <property type="match status" value="1"/>
</dbReference>
<dbReference type="AlphaFoldDB" id="A0A2T3FWL0"/>
<reference evidence="7" key="2">
    <citation type="journal article" date="2019" name="Int. J. Syst. Evol. Microbiol.">
        <title>Faecalibacillus intestinalis gen. nov., sp. nov. and Faecalibacillus faecis sp. nov., isolated from human faeces.</title>
        <authorList>
            <person name="Seo B."/>
            <person name="Jeon K."/>
            <person name="Baek I."/>
            <person name="Lee Y.M."/>
            <person name="Baek K."/>
            <person name="Ko G."/>
        </authorList>
    </citation>
    <scope>NUCLEOTIDE SEQUENCE</scope>
    <source>
        <strain evidence="7">SNUG30370</strain>
    </source>
</reference>
<dbReference type="GO" id="GO:0046983">
    <property type="term" value="F:protein dimerization activity"/>
    <property type="evidence" value="ECO:0007669"/>
    <property type="project" value="InterPro"/>
</dbReference>
<dbReference type="Gene3D" id="1.10.60.10">
    <property type="entry name" value="Iron dependent repressor, metal binding and dimerisation domain"/>
    <property type="match status" value="1"/>
</dbReference>
<reference evidence="6" key="3">
    <citation type="submission" date="2021-10" db="EMBL/GenBank/DDBJ databases">
        <title>Collection of gut derived symbiotic bacterial strains cultured from healthy donors.</title>
        <authorList>
            <person name="Lin H."/>
            <person name="Littmann E."/>
            <person name="Kohout C."/>
            <person name="Pamer E.G."/>
        </authorList>
    </citation>
    <scope>NUCLEOTIDE SEQUENCE</scope>
    <source>
        <strain evidence="6">DFI.4.48</strain>
    </source>
</reference>
<dbReference type="EMBL" id="JAJDKZ010000020">
    <property type="protein sequence ID" value="MCB8610562.1"/>
    <property type="molecule type" value="Genomic_DNA"/>
</dbReference>
<name>A0A2T3FWL0_9FIRM</name>
<dbReference type="InterPro" id="IPR036388">
    <property type="entry name" value="WH-like_DNA-bd_sf"/>
</dbReference>
<dbReference type="InterPro" id="IPR036390">
    <property type="entry name" value="WH_DNA-bd_sf"/>
</dbReference>
<dbReference type="GO" id="GO:0003700">
    <property type="term" value="F:DNA-binding transcription factor activity"/>
    <property type="evidence" value="ECO:0007669"/>
    <property type="project" value="InterPro"/>
</dbReference>
<keyword evidence="3" id="KW-0238">DNA-binding</keyword>
<evidence type="ECO:0000313" key="6">
    <source>
        <dbReference type="EMBL" id="MCB8610562.1"/>
    </source>
</evidence>
<dbReference type="InterPro" id="IPR022687">
    <property type="entry name" value="HTH_DTXR"/>
</dbReference>
<dbReference type="Proteomes" id="UP001198439">
    <property type="component" value="Unassembled WGS sequence"/>
</dbReference>
<sequence length="121" mass="13812">MNLQESGEMYLETILVLSKKNKDVRSIDIARELNYSKPSVSRAIGLLKKDEYIIVDSKGYIELTEKGTKVATTIYDRHDTLSSFFESIGVCHDTAVNDACRIEHVISDETMNKIKEHMKQK</sequence>
<protein>
    <submittedName>
        <fullName evidence="7">DtxR family transcriptional regulator</fullName>
    </submittedName>
    <submittedName>
        <fullName evidence="6">Metal-dependent transcriptional regulator</fullName>
    </submittedName>
</protein>
<evidence type="ECO:0000259" key="5">
    <source>
        <dbReference type="PROSITE" id="PS50944"/>
    </source>
</evidence>
<dbReference type="Gene3D" id="1.10.10.10">
    <property type="entry name" value="Winged helix-like DNA-binding domain superfamily/Winged helix DNA-binding domain"/>
    <property type="match status" value="1"/>
</dbReference>
<dbReference type="SMART" id="SM00529">
    <property type="entry name" value="HTH_DTXR"/>
    <property type="match status" value="1"/>
</dbReference>
<evidence type="ECO:0000256" key="3">
    <source>
        <dbReference type="ARBA" id="ARBA00023125"/>
    </source>
</evidence>
<dbReference type="SUPFAM" id="SSF47979">
    <property type="entry name" value="Iron-dependent repressor protein, dimerization domain"/>
    <property type="match status" value="1"/>
</dbReference>
<dbReference type="InterPro" id="IPR036421">
    <property type="entry name" value="Fe_dep_repressor_sf"/>
</dbReference>
<dbReference type="SUPFAM" id="SSF46785">
    <property type="entry name" value="Winged helix' DNA-binding domain"/>
    <property type="match status" value="1"/>
</dbReference>